<organism evidence="2 3">
    <name type="scientific">Methylobacterium haplocladii</name>
    <dbReference type="NCBI Taxonomy" id="1176176"/>
    <lineage>
        <taxon>Bacteria</taxon>
        <taxon>Pseudomonadati</taxon>
        <taxon>Pseudomonadota</taxon>
        <taxon>Alphaproteobacteria</taxon>
        <taxon>Hyphomicrobiales</taxon>
        <taxon>Methylobacteriaceae</taxon>
        <taxon>Methylobacterium</taxon>
    </lineage>
</organism>
<feature type="compositionally biased region" description="Basic residues" evidence="1">
    <location>
        <begin position="80"/>
        <end position="91"/>
    </location>
</feature>
<dbReference type="EMBL" id="BJZT01000007">
    <property type="protein sequence ID" value="GEO98481.1"/>
    <property type="molecule type" value="Genomic_DNA"/>
</dbReference>
<dbReference type="AlphaFoldDB" id="A0A512IL96"/>
<comment type="caution">
    <text evidence="2">The sequence shown here is derived from an EMBL/GenBank/DDBJ whole genome shotgun (WGS) entry which is preliminary data.</text>
</comment>
<proteinExistence type="predicted"/>
<sequence>MRRGAGVLAGVGLGRGGGDQGESEEGSGLKAHGRDLVNRFRAIAECSIGSVNKPLPATLIVGRSAGSFSNRSPFWGSGCRRPRPSPTRHSRVGQWGGTVAGTMEPETGPSRKRPRHNGIGAQSGAGGAGQGGSERDGL</sequence>
<evidence type="ECO:0000313" key="3">
    <source>
        <dbReference type="Proteomes" id="UP000321258"/>
    </source>
</evidence>
<protein>
    <submittedName>
        <fullName evidence="2">Uncharacterized protein</fullName>
    </submittedName>
</protein>
<accession>A0A512IL96</accession>
<feature type="region of interest" description="Disordered" evidence="1">
    <location>
        <begin position="71"/>
        <end position="138"/>
    </location>
</feature>
<keyword evidence="3" id="KW-1185">Reference proteome</keyword>
<name>A0A512IL96_9HYPH</name>
<evidence type="ECO:0000256" key="1">
    <source>
        <dbReference type="SAM" id="MobiDB-lite"/>
    </source>
</evidence>
<feature type="compositionally biased region" description="Gly residues" evidence="1">
    <location>
        <begin position="121"/>
        <end position="132"/>
    </location>
</feature>
<feature type="region of interest" description="Disordered" evidence="1">
    <location>
        <begin position="1"/>
        <end position="32"/>
    </location>
</feature>
<dbReference type="Proteomes" id="UP000321258">
    <property type="component" value="Unassembled WGS sequence"/>
</dbReference>
<gene>
    <name evidence="2" type="ORF">MHA02_08690</name>
</gene>
<evidence type="ECO:0000313" key="2">
    <source>
        <dbReference type="EMBL" id="GEO98481.1"/>
    </source>
</evidence>
<reference evidence="2 3" key="1">
    <citation type="submission" date="2019-07" db="EMBL/GenBank/DDBJ databases">
        <title>Whole genome shotgun sequence of Methylobacterium haplocladii NBRC 107714.</title>
        <authorList>
            <person name="Hosoyama A."/>
            <person name="Uohara A."/>
            <person name="Ohji S."/>
            <person name="Ichikawa N."/>
        </authorList>
    </citation>
    <scope>NUCLEOTIDE SEQUENCE [LARGE SCALE GENOMIC DNA]</scope>
    <source>
        <strain evidence="2 3">NBRC 107714</strain>
    </source>
</reference>
<feature type="compositionally biased region" description="Gly residues" evidence="1">
    <location>
        <begin position="7"/>
        <end position="20"/>
    </location>
</feature>